<evidence type="ECO:0000256" key="2">
    <source>
        <dbReference type="ARBA" id="ARBA00022729"/>
    </source>
</evidence>
<dbReference type="STRING" id="1618387.UW44_C0003G0114"/>
<dbReference type="GO" id="GO:0005975">
    <property type="term" value="P:carbohydrate metabolic process"/>
    <property type="evidence" value="ECO:0007669"/>
    <property type="project" value="InterPro"/>
</dbReference>
<evidence type="ECO:0000256" key="3">
    <source>
        <dbReference type="SAM" id="Phobius"/>
    </source>
</evidence>
<protein>
    <submittedName>
        <fullName evidence="5">Polysaccharide deacetylase</fullName>
    </submittedName>
</protein>
<comment type="caution">
    <text evidence="5">The sequence shown here is derived from an EMBL/GenBank/DDBJ whole genome shotgun (WGS) entry which is preliminary data.</text>
</comment>
<evidence type="ECO:0000259" key="4">
    <source>
        <dbReference type="PROSITE" id="PS51677"/>
    </source>
</evidence>
<keyword evidence="3" id="KW-0812">Transmembrane</keyword>
<evidence type="ECO:0000256" key="1">
    <source>
        <dbReference type="ARBA" id="ARBA00004613"/>
    </source>
</evidence>
<dbReference type="GO" id="GO:0016810">
    <property type="term" value="F:hydrolase activity, acting on carbon-nitrogen (but not peptide) bonds"/>
    <property type="evidence" value="ECO:0007669"/>
    <property type="project" value="InterPro"/>
</dbReference>
<evidence type="ECO:0000313" key="5">
    <source>
        <dbReference type="EMBL" id="KKT52271.1"/>
    </source>
</evidence>
<dbReference type="InterPro" id="IPR051398">
    <property type="entry name" value="Polysacch_Deacetylase"/>
</dbReference>
<gene>
    <name evidence="5" type="ORF">UW44_C0003G0114</name>
</gene>
<comment type="subcellular location">
    <subcellularLocation>
        <location evidence="1">Secreted</location>
    </subcellularLocation>
</comment>
<dbReference type="GO" id="GO:0005576">
    <property type="term" value="C:extracellular region"/>
    <property type="evidence" value="ECO:0007669"/>
    <property type="project" value="UniProtKB-SubCell"/>
</dbReference>
<organism evidence="5 6">
    <name type="scientific">Candidatus Collierbacteria bacterium GW2011_GWB2_44_22</name>
    <dbReference type="NCBI Taxonomy" id="1618387"/>
    <lineage>
        <taxon>Bacteria</taxon>
        <taxon>Candidatus Collieribacteriota</taxon>
    </lineage>
</organism>
<dbReference type="Proteomes" id="UP000034006">
    <property type="component" value="Unassembled WGS sequence"/>
</dbReference>
<accession>A0A0G1HYP1</accession>
<evidence type="ECO:0000313" key="6">
    <source>
        <dbReference type="Proteomes" id="UP000034006"/>
    </source>
</evidence>
<dbReference type="EMBL" id="LCIH01000003">
    <property type="protein sequence ID" value="KKT52271.1"/>
    <property type="molecule type" value="Genomic_DNA"/>
</dbReference>
<dbReference type="SUPFAM" id="SSF88713">
    <property type="entry name" value="Glycoside hydrolase/deacetylase"/>
    <property type="match status" value="1"/>
</dbReference>
<sequence>MRKNSITVQEIIVGLMLLLAVVYFLGQTIVSKKVVFPEIVEQILAPLISPSITLTPSPTPRARTLAEMDKLFGPCVNLPTLMYHHVEPEAVAIKNKRVGLNVPPEMFKKQMEYLISNNYSIITPKDLIDFFDSGKVLPAKPVMITFDDGYVDIGDVAFPIMREMKIKATIYIPTGLMENFSYLTWAKIEEMKSSGLITFGNHTWSHKNVGADREVVKYEISTADGQLSEKGLGDPKTFVYPYGLENNSTEKLLDEMGYQLAFTTVPGRVMCEKRRLSLPRIRIGNASLSVFGL</sequence>
<feature type="transmembrane region" description="Helical" evidence="3">
    <location>
        <begin position="12"/>
        <end position="30"/>
    </location>
</feature>
<reference evidence="5 6" key="1">
    <citation type="journal article" date="2015" name="Nature">
        <title>rRNA introns, odd ribosomes, and small enigmatic genomes across a large radiation of phyla.</title>
        <authorList>
            <person name="Brown C.T."/>
            <person name="Hug L.A."/>
            <person name="Thomas B.C."/>
            <person name="Sharon I."/>
            <person name="Castelle C.J."/>
            <person name="Singh A."/>
            <person name="Wilkins M.J."/>
            <person name="Williams K.H."/>
            <person name="Banfield J.F."/>
        </authorList>
    </citation>
    <scope>NUCLEOTIDE SEQUENCE [LARGE SCALE GENOMIC DNA]</scope>
</reference>
<keyword evidence="3" id="KW-1133">Transmembrane helix</keyword>
<dbReference type="AlphaFoldDB" id="A0A0G1HYP1"/>
<keyword evidence="3" id="KW-0472">Membrane</keyword>
<dbReference type="PROSITE" id="PS51677">
    <property type="entry name" value="NODB"/>
    <property type="match status" value="1"/>
</dbReference>
<name>A0A0G1HYP1_9BACT</name>
<dbReference type="CDD" id="cd10918">
    <property type="entry name" value="CE4_NodB_like_5s_6s"/>
    <property type="match status" value="1"/>
</dbReference>
<feature type="domain" description="NodB homology" evidence="4">
    <location>
        <begin position="140"/>
        <end position="293"/>
    </location>
</feature>
<dbReference type="InterPro" id="IPR011330">
    <property type="entry name" value="Glyco_hydro/deAcase_b/a-brl"/>
</dbReference>
<dbReference type="Gene3D" id="3.20.20.370">
    <property type="entry name" value="Glycoside hydrolase/deacetylase"/>
    <property type="match status" value="1"/>
</dbReference>
<keyword evidence="2" id="KW-0732">Signal</keyword>
<proteinExistence type="predicted"/>
<dbReference type="Pfam" id="PF01522">
    <property type="entry name" value="Polysacc_deac_1"/>
    <property type="match status" value="1"/>
</dbReference>
<dbReference type="InterPro" id="IPR002509">
    <property type="entry name" value="NODB_dom"/>
</dbReference>
<dbReference type="PANTHER" id="PTHR34216:SF3">
    <property type="entry name" value="POLY-BETA-1,6-N-ACETYL-D-GLUCOSAMINE N-DEACETYLASE"/>
    <property type="match status" value="1"/>
</dbReference>
<dbReference type="PANTHER" id="PTHR34216">
    <property type="match status" value="1"/>
</dbReference>